<comment type="caution">
    <text evidence="2">The sequence shown here is derived from an EMBL/GenBank/DDBJ whole genome shotgun (WGS) entry which is preliminary data.</text>
</comment>
<gene>
    <name evidence="2" type="ORF">DFQ15_107106</name>
</gene>
<dbReference type="EMBL" id="QJTC01000007">
    <property type="protein sequence ID" value="PYE78456.1"/>
    <property type="molecule type" value="Genomic_DNA"/>
</dbReference>
<sequence>MIRLARGNGFKVHNFCAQFFGRDRQIWNRDIDHHAPPWLLDALAARSGTTPERIVQTTLRAFESFAFERFNEVGVTRWILPLGVFHRTRRAYGQQFCPLCLANDPEPYLRRSWRLALVVICTRHGVLLQDRCPECESPMTPHRSDMAARSGVPERTNMMRCYKCRSRVDAAVRDAAPEDIQMQMQIDAVLRDGFIVMESGRDVYAPLYFDGLRMIMRVAELPPTVRHRSGFEFTSIEHRLKLLRAAVELTGDWPTRLLRRCSTLSHAYTSVSGQEQGPYWLDSVLRWEVLNRRALLSQVEAESIAAAARRLDAFAPLGGLTRRLSGRDIAHLLPALPPVTNDSADMLIASLDQEISVASTRRRLLLLRDKVMFIAARCLCLSVPQILALSVDDLNSIGGEEFSFWERIDTRDRAWAMLRWYSRNVRPLLASVSTKALFTTVEGGPLKRNAVGMRFVRAVSAAGLARAIPDWTRWVRGS</sequence>
<dbReference type="GO" id="GO:0003677">
    <property type="term" value="F:DNA binding"/>
    <property type="evidence" value="ECO:0007669"/>
    <property type="project" value="InterPro"/>
</dbReference>
<dbReference type="Proteomes" id="UP000247540">
    <property type="component" value="Unassembled WGS sequence"/>
</dbReference>
<keyword evidence="3" id="KW-1185">Reference proteome</keyword>
<accession>A0A318SIB7</accession>
<feature type="domain" description="TniQ" evidence="1">
    <location>
        <begin position="2"/>
        <end position="128"/>
    </location>
</feature>
<evidence type="ECO:0000313" key="3">
    <source>
        <dbReference type="Proteomes" id="UP000247540"/>
    </source>
</evidence>
<protein>
    <submittedName>
        <fullName evidence="2">TniQ protein</fullName>
    </submittedName>
</protein>
<dbReference type="Pfam" id="PF06527">
    <property type="entry name" value="TniQ"/>
    <property type="match status" value="1"/>
</dbReference>
<dbReference type="InterPro" id="IPR011010">
    <property type="entry name" value="DNA_brk_join_enz"/>
</dbReference>
<organism evidence="2 3">
    <name type="scientific">Xylophilus ampelinus</name>
    <dbReference type="NCBI Taxonomy" id="54067"/>
    <lineage>
        <taxon>Bacteria</taxon>
        <taxon>Pseudomonadati</taxon>
        <taxon>Pseudomonadota</taxon>
        <taxon>Betaproteobacteria</taxon>
        <taxon>Burkholderiales</taxon>
        <taxon>Xylophilus</taxon>
    </lineage>
</organism>
<evidence type="ECO:0000313" key="2">
    <source>
        <dbReference type="EMBL" id="PYE78456.1"/>
    </source>
</evidence>
<name>A0A318SIB7_9BURK</name>
<evidence type="ECO:0000259" key="1">
    <source>
        <dbReference type="Pfam" id="PF06527"/>
    </source>
</evidence>
<dbReference type="InterPro" id="IPR009492">
    <property type="entry name" value="TniQ"/>
</dbReference>
<proteinExistence type="predicted"/>
<reference evidence="2 3" key="1">
    <citation type="submission" date="2018-06" db="EMBL/GenBank/DDBJ databases">
        <title>Genomic Encyclopedia of Type Strains, Phase III (KMG-III): the genomes of soil and plant-associated and newly described type strains.</title>
        <authorList>
            <person name="Whitman W."/>
        </authorList>
    </citation>
    <scope>NUCLEOTIDE SEQUENCE [LARGE SCALE GENOMIC DNA]</scope>
    <source>
        <strain evidence="2 3">CECT 7646</strain>
    </source>
</reference>
<dbReference type="SUPFAM" id="SSF56349">
    <property type="entry name" value="DNA breaking-rejoining enzymes"/>
    <property type="match status" value="1"/>
</dbReference>
<dbReference type="AlphaFoldDB" id="A0A318SIB7"/>